<dbReference type="Pfam" id="PF02627">
    <property type="entry name" value="CMD"/>
    <property type="match status" value="1"/>
</dbReference>
<proteinExistence type="predicted"/>
<name>A0A4Q7V9V1_9BURK</name>
<feature type="domain" description="Carboxymuconolactone decarboxylase-like" evidence="1">
    <location>
        <begin position="42"/>
        <end position="106"/>
    </location>
</feature>
<dbReference type="EMBL" id="SHKO01000004">
    <property type="protein sequence ID" value="RZT92073.1"/>
    <property type="molecule type" value="Genomic_DNA"/>
</dbReference>
<dbReference type="AlphaFoldDB" id="A0A4Q7V9V1"/>
<sequence length="188" mass="20921">MTRLSAPDPANMNDHQKQVYAAIAAGPRGQVRGPLAIWLNRPGLAEHAQALGQYCRYDSSLCTRLSELAILTMAVLWQSEFEWWAHKPIALKAGISQDTIDALMNNHQPIPFAQEDEQVVHDFVHTLVTTRQIPQRLYDKAIDTLGQDNVVDLVGLAGYYTLISMTLNVFEVGLPEGAQAQLTRQTQV</sequence>
<dbReference type="Gene3D" id="1.20.1290.10">
    <property type="entry name" value="AhpD-like"/>
    <property type="match status" value="1"/>
</dbReference>
<dbReference type="InterPro" id="IPR029032">
    <property type="entry name" value="AhpD-like"/>
</dbReference>
<comment type="caution">
    <text evidence="2">The sequence shown here is derived from an EMBL/GenBank/DDBJ whole genome shotgun (WGS) entry which is preliminary data.</text>
</comment>
<accession>A0A4Q7V9V1</accession>
<reference evidence="2 3" key="1">
    <citation type="submission" date="2019-02" db="EMBL/GenBank/DDBJ databases">
        <title>Genomic Encyclopedia of Type Strains, Phase IV (KMG-IV): sequencing the most valuable type-strain genomes for metagenomic binning, comparative biology and taxonomic classification.</title>
        <authorList>
            <person name="Goeker M."/>
        </authorList>
    </citation>
    <scope>NUCLEOTIDE SEQUENCE [LARGE SCALE GENOMIC DNA]</scope>
    <source>
        <strain evidence="2 3">DSM 23814</strain>
    </source>
</reference>
<evidence type="ECO:0000313" key="2">
    <source>
        <dbReference type="EMBL" id="RZT92073.1"/>
    </source>
</evidence>
<dbReference type="OrthoDB" id="5987308at2"/>
<dbReference type="PANTHER" id="PTHR34846">
    <property type="entry name" value="4-CARBOXYMUCONOLACTONE DECARBOXYLASE FAMILY PROTEIN (AFU_ORTHOLOGUE AFUA_6G11590)"/>
    <property type="match status" value="1"/>
</dbReference>
<dbReference type="Proteomes" id="UP000293398">
    <property type="component" value="Unassembled WGS sequence"/>
</dbReference>
<protein>
    <submittedName>
        <fullName evidence="2">4-carboxymuconolactone decarboxylase</fullName>
    </submittedName>
</protein>
<gene>
    <name evidence="2" type="ORF">EV681_3981</name>
</gene>
<dbReference type="GO" id="GO:0051920">
    <property type="term" value="F:peroxiredoxin activity"/>
    <property type="evidence" value="ECO:0007669"/>
    <property type="project" value="InterPro"/>
</dbReference>
<evidence type="ECO:0000259" key="1">
    <source>
        <dbReference type="Pfam" id="PF02627"/>
    </source>
</evidence>
<dbReference type="PANTHER" id="PTHR34846:SF11">
    <property type="entry name" value="4-CARBOXYMUCONOLACTONE DECARBOXYLASE FAMILY PROTEIN (AFU_ORTHOLOGUE AFUA_6G11590)"/>
    <property type="match status" value="1"/>
</dbReference>
<dbReference type="RefSeq" id="WP_128396159.1">
    <property type="nucleotide sequence ID" value="NZ_SHKO01000004.1"/>
</dbReference>
<organism evidence="2 3">
    <name type="scientific">Advenella incenata</name>
    <dbReference type="NCBI Taxonomy" id="267800"/>
    <lineage>
        <taxon>Bacteria</taxon>
        <taxon>Pseudomonadati</taxon>
        <taxon>Pseudomonadota</taxon>
        <taxon>Betaproteobacteria</taxon>
        <taxon>Burkholderiales</taxon>
        <taxon>Alcaligenaceae</taxon>
    </lineage>
</organism>
<keyword evidence="3" id="KW-1185">Reference proteome</keyword>
<dbReference type="InterPro" id="IPR003779">
    <property type="entry name" value="CMD-like"/>
</dbReference>
<dbReference type="SUPFAM" id="SSF69118">
    <property type="entry name" value="AhpD-like"/>
    <property type="match status" value="1"/>
</dbReference>
<evidence type="ECO:0000313" key="3">
    <source>
        <dbReference type="Proteomes" id="UP000293398"/>
    </source>
</evidence>